<gene>
    <name evidence="2" type="ORF">GXW71_32970</name>
</gene>
<dbReference type="Gene3D" id="2.160.20.10">
    <property type="entry name" value="Single-stranded right-handed beta-helix, Pectin lyase-like"/>
    <property type="match status" value="1"/>
</dbReference>
<dbReference type="InterPro" id="IPR012334">
    <property type="entry name" value="Pectin_lyas_fold"/>
</dbReference>
<accession>A0ABS5F9G4</accession>
<keyword evidence="3" id="KW-1185">Reference proteome</keyword>
<feature type="region of interest" description="Disordered" evidence="1">
    <location>
        <begin position="1006"/>
        <end position="1052"/>
    </location>
</feature>
<protein>
    <submittedName>
        <fullName evidence="2">Uncharacterized protein</fullName>
    </submittedName>
</protein>
<feature type="region of interest" description="Disordered" evidence="1">
    <location>
        <begin position="1"/>
        <end position="29"/>
    </location>
</feature>
<sequence length="1052" mass="101086">GARIDASGTAGGGEIAFGQTRQGSAAPRRAERTGVVQGAELRADATVLGQGGSVILHSTDTTLVAGTISARGGPQGGDGGFVEVSGERGFRMLGAIDVSAPAGRSGTVLFDPDNLRISDTPGSDTPVTAGDLADDILSYTEAMTNAVITPAQIANVTGNLTLQATNTITVEDAVDKPQGSLTLQTGSAGSIAINASITVLNGDLVLIAGTGGIAQTTGTVSLSFGQLQVQSGGNVSLTATGNVIPRLGASNVTGDFTIGASGCCSAPVVTLTGAITVSGTFDITAPGSSLSQASGSVITANRLNASAISANSSITLDGANQVTTLGVVTANDAIEVTNASTLTVAGPVSRISTGIGGVIIRVDNGDLIVTGGIDGNLGPVVSGGGLVLTASGNLAVAAGASVVGGGADGTVLGAGVDANGVLIPGSQAGMTLAGDISSASTIALRAAGGGIHQTGGAITAGSVLVVVSGGDAILDRGGQQGGTPNAVTGLHLSSAVGDFVFDNGITDLVVTGVLSAANIGIRTEGALTLAPPGVLAVGNPGFLSAPGGRISLRIGDLAILEAIVPIVGPRIQGAVIEIAPAAERPMVAALPDAAVAPPGALALRLGTLGLIEATDTWRFGATTFGGATTATAASLDIASGFAFAGTLALHSLGAVTQAAGADLGVGALTGQAGGAVTLANPGNSIGFLDDFSAGGGFALTAGAINLRGLLSTPGQLAALTSAGGIQGTGTGRVEAGELHAVAQGGSISLTGANRLDRLGESSTPGDFTLVNAGPQMTIPSGQAVQAAGTGSVTGTAVSITVDGTIRAAVLSLSAPVGTVTVNGFSAIAYAGGLALSGQAVAVNGLIAGSTGITVDAVQTASFAGIAQAPSLTVTAPSISFGGFDAAGSAVALILGGGGSASGALAAASLQVADGAGAALTGSIAGNTTGAAAALGRRFAGGAQLGDPPPDRFDFLFNNCPIGASLCARPLPPAEPPATRPTEPPVGSSPFPNIPAYTIADNARGVLGELDPAGQPPANPLVQLPVLPLSAQPGRDTTEDRELAPPDIRAGDF</sequence>
<feature type="non-terminal residue" evidence="2">
    <location>
        <position position="1"/>
    </location>
</feature>
<feature type="compositionally biased region" description="Basic and acidic residues" evidence="1">
    <location>
        <begin position="1035"/>
        <end position="1052"/>
    </location>
</feature>
<dbReference type="Proteomes" id="UP001196870">
    <property type="component" value="Unassembled WGS sequence"/>
</dbReference>
<reference evidence="3" key="1">
    <citation type="journal article" date="2021" name="Syst. Appl. Microbiol.">
        <title>Roseomonas hellenica sp. nov., isolated from roots of wild-growing Alkanna tinctoria.</title>
        <authorList>
            <person name="Rat A."/>
            <person name="Naranjo H.D."/>
            <person name="Lebbe L."/>
            <person name="Cnockaert M."/>
            <person name="Krigas N."/>
            <person name="Grigoriadou K."/>
            <person name="Maloupa E."/>
            <person name="Willems A."/>
        </authorList>
    </citation>
    <scope>NUCLEOTIDE SEQUENCE [LARGE SCALE GENOMIC DNA]</scope>
    <source>
        <strain evidence="3">LMG 31523</strain>
    </source>
</reference>
<evidence type="ECO:0000313" key="2">
    <source>
        <dbReference type="EMBL" id="MBR0669209.1"/>
    </source>
</evidence>
<evidence type="ECO:0000256" key="1">
    <source>
        <dbReference type="SAM" id="MobiDB-lite"/>
    </source>
</evidence>
<dbReference type="EMBL" id="JAAGBB010000090">
    <property type="protein sequence ID" value="MBR0669209.1"/>
    <property type="molecule type" value="Genomic_DNA"/>
</dbReference>
<organism evidence="2 3">
    <name type="scientific">Plastoroseomonas hellenica</name>
    <dbReference type="NCBI Taxonomy" id="2687306"/>
    <lineage>
        <taxon>Bacteria</taxon>
        <taxon>Pseudomonadati</taxon>
        <taxon>Pseudomonadota</taxon>
        <taxon>Alphaproteobacteria</taxon>
        <taxon>Acetobacterales</taxon>
        <taxon>Acetobacteraceae</taxon>
        <taxon>Plastoroseomonas</taxon>
    </lineage>
</organism>
<proteinExistence type="predicted"/>
<evidence type="ECO:0000313" key="3">
    <source>
        <dbReference type="Proteomes" id="UP001196870"/>
    </source>
</evidence>
<comment type="caution">
    <text evidence="2">The sequence shown here is derived from an EMBL/GenBank/DDBJ whole genome shotgun (WGS) entry which is preliminary data.</text>
</comment>
<name>A0ABS5F9G4_9PROT</name>
<feature type="compositionally biased region" description="Pro residues" evidence="1">
    <location>
        <begin position="970"/>
        <end position="983"/>
    </location>
</feature>
<feature type="region of interest" description="Disordered" evidence="1">
    <location>
        <begin position="970"/>
        <end position="993"/>
    </location>
</feature>